<dbReference type="EMBL" id="JAQRFI010000211">
    <property type="protein sequence ID" value="MDC9591843.1"/>
    <property type="molecule type" value="Genomic_DNA"/>
</dbReference>
<accession>A0ABT5LMT2</accession>
<protein>
    <recommendedName>
        <fullName evidence="3">Transcriptional regulator</fullName>
    </recommendedName>
</protein>
<proteinExistence type="predicted"/>
<evidence type="ECO:0000313" key="1">
    <source>
        <dbReference type="EMBL" id="MDC9591843.1"/>
    </source>
</evidence>
<comment type="caution">
    <text evidence="1">The sequence shown here is derived from an EMBL/GenBank/DDBJ whole genome shotgun (WGS) entry which is preliminary data.</text>
</comment>
<evidence type="ECO:0008006" key="3">
    <source>
        <dbReference type="Google" id="ProtNLM"/>
    </source>
</evidence>
<sequence>MKLTETEIKQIAIWALGEDTGTSSKTIVSIALGLNESAVYRWDMPHDAADFGRCHRLINQIPRLVEYLPLVAEKCPQWQPLVAIWGELSRLYESDLQINGRTCHDKIKSLYEECMAAAGYVRVNDIYWVHKSKLQREE</sequence>
<keyword evidence="2" id="KW-1185">Reference proteome</keyword>
<reference evidence="1 2" key="1">
    <citation type="submission" date="2023-02" db="EMBL/GenBank/DDBJ databases">
        <title>Entomopathogenic bacteria.</title>
        <authorList>
            <person name="Machado R.A."/>
        </authorList>
    </citation>
    <scope>NUCLEOTIDE SEQUENCE [LARGE SCALE GENOMIC DNA]</scope>
    <source>
        <strain evidence="1 2">XENO-10</strain>
    </source>
</reference>
<evidence type="ECO:0000313" key="2">
    <source>
        <dbReference type="Proteomes" id="UP001217178"/>
    </source>
</evidence>
<name>A0ABT5LMT2_9GAMM</name>
<dbReference type="RefSeq" id="WP_273557024.1">
    <property type="nucleotide sequence ID" value="NZ_JAQRFI010000211.1"/>
</dbReference>
<dbReference type="Proteomes" id="UP001217178">
    <property type="component" value="Unassembled WGS sequence"/>
</dbReference>
<organism evidence="1 2">
    <name type="scientific">Xenorhabdus yunnanensis</name>
    <dbReference type="NCBI Taxonomy" id="3025878"/>
    <lineage>
        <taxon>Bacteria</taxon>
        <taxon>Pseudomonadati</taxon>
        <taxon>Pseudomonadota</taxon>
        <taxon>Gammaproteobacteria</taxon>
        <taxon>Enterobacterales</taxon>
        <taxon>Morganellaceae</taxon>
        <taxon>Xenorhabdus</taxon>
    </lineage>
</organism>
<gene>
    <name evidence="1" type="ORF">PSI23_21845</name>
</gene>